<evidence type="ECO:0000313" key="1">
    <source>
        <dbReference type="EMBL" id="NIK87906.1"/>
    </source>
</evidence>
<organism evidence="1 2">
    <name type="scientific">Rhizomicrobium palustre</name>
    <dbReference type="NCBI Taxonomy" id="189966"/>
    <lineage>
        <taxon>Bacteria</taxon>
        <taxon>Pseudomonadati</taxon>
        <taxon>Pseudomonadota</taxon>
        <taxon>Alphaproteobacteria</taxon>
        <taxon>Micropepsales</taxon>
        <taxon>Micropepsaceae</taxon>
        <taxon>Rhizomicrobium</taxon>
    </lineage>
</organism>
<dbReference type="Pfam" id="PF07237">
    <property type="entry name" value="DUF1428"/>
    <property type="match status" value="1"/>
</dbReference>
<keyword evidence="2" id="KW-1185">Reference proteome</keyword>
<dbReference type="InterPro" id="IPR011008">
    <property type="entry name" value="Dimeric_a/b-barrel"/>
</dbReference>
<dbReference type="Proteomes" id="UP000570514">
    <property type="component" value="Unassembled WGS sequence"/>
</dbReference>
<proteinExistence type="predicted"/>
<dbReference type="EMBL" id="JAASRM010000001">
    <property type="protein sequence ID" value="NIK87906.1"/>
    <property type="molecule type" value="Genomic_DNA"/>
</dbReference>
<protein>
    <submittedName>
        <fullName evidence="1">Uncharacterized protein YbaA (DUF1428 family)</fullName>
    </submittedName>
</protein>
<dbReference type="Gene3D" id="3.30.70.100">
    <property type="match status" value="1"/>
</dbReference>
<reference evidence="1 2" key="1">
    <citation type="submission" date="2020-03" db="EMBL/GenBank/DDBJ databases">
        <title>Genomic Encyclopedia of Type Strains, Phase IV (KMG-IV): sequencing the most valuable type-strain genomes for metagenomic binning, comparative biology and taxonomic classification.</title>
        <authorList>
            <person name="Goeker M."/>
        </authorList>
    </citation>
    <scope>NUCLEOTIDE SEQUENCE [LARGE SCALE GENOMIC DNA]</scope>
    <source>
        <strain evidence="1 2">DSM 19867</strain>
    </source>
</reference>
<dbReference type="PIRSF" id="PIRSF007028">
    <property type="entry name" value="UCP007028"/>
    <property type="match status" value="1"/>
</dbReference>
<comment type="caution">
    <text evidence="1">The sequence shown here is derived from an EMBL/GenBank/DDBJ whole genome shotgun (WGS) entry which is preliminary data.</text>
</comment>
<dbReference type="RefSeq" id="WP_167081900.1">
    <property type="nucleotide sequence ID" value="NZ_BAAADC010000001.1"/>
</dbReference>
<dbReference type="AlphaFoldDB" id="A0A846MWX5"/>
<evidence type="ECO:0000313" key="2">
    <source>
        <dbReference type="Proteomes" id="UP000570514"/>
    </source>
</evidence>
<accession>A0A846MWX5</accession>
<dbReference type="InterPro" id="IPR009874">
    <property type="entry name" value="DUF1428"/>
</dbReference>
<sequence length="118" mass="13250">MYVCGLVIPVPEDKLEAYRAWAQNSAAFFREYGCLEIVECLEDFVPDGVHTDFRKAVAAAAGEKIVFSWQIWPDKESLNIAEEKMHQDPRMESAGNPPFDAKRLILGCFSPIVVSGRD</sequence>
<dbReference type="SUPFAM" id="SSF54909">
    <property type="entry name" value="Dimeric alpha+beta barrel"/>
    <property type="match status" value="1"/>
</dbReference>
<gene>
    <name evidence="1" type="ORF">FHS83_001224</name>
</gene>
<name>A0A846MWX5_9PROT</name>